<comment type="caution">
    <text evidence="4">The sequence shown here is derived from an EMBL/GenBank/DDBJ whole genome shotgun (WGS) entry which is preliminary data.</text>
</comment>
<dbReference type="Gene3D" id="3.40.50.720">
    <property type="entry name" value="NAD(P)-binding Rossmann-like Domain"/>
    <property type="match status" value="1"/>
</dbReference>
<evidence type="ECO:0000313" key="4">
    <source>
        <dbReference type="EMBL" id="KAK5995411.1"/>
    </source>
</evidence>
<evidence type="ECO:0000313" key="5">
    <source>
        <dbReference type="Proteomes" id="UP001338125"/>
    </source>
</evidence>
<dbReference type="SUPFAM" id="SSF51735">
    <property type="entry name" value="NAD(P)-binding Rossmann-fold domains"/>
    <property type="match status" value="1"/>
</dbReference>
<dbReference type="EMBL" id="JAVFKD010000004">
    <property type="protein sequence ID" value="KAK5995411.1"/>
    <property type="molecule type" value="Genomic_DNA"/>
</dbReference>
<organism evidence="4 5">
    <name type="scientific">Cladobotryum mycophilum</name>
    <dbReference type="NCBI Taxonomy" id="491253"/>
    <lineage>
        <taxon>Eukaryota</taxon>
        <taxon>Fungi</taxon>
        <taxon>Dikarya</taxon>
        <taxon>Ascomycota</taxon>
        <taxon>Pezizomycotina</taxon>
        <taxon>Sordariomycetes</taxon>
        <taxon>Hypocreomycetidae</taxon>
        <taxon>Hypocreales</taxon>
        <taxon>Hypocreaceae</taxon>
        <taxon>Cladobotryum</taxon>
    </lineage>
</organism>
<evidence type="ECO:0000256" key="2">
    <source>
        <dbReference type="ARBA" id="ARBA00023445"/>
    </source>
</evidence>
<comment type="similarity">
    <text evidence="2">Belongs to the NAD(P)-dependent epimerase/dehydratase family. Dihydroflavonol-4-reductase subfamily.</text>
</comment>
<dbReference type="Pfam" id="PF01370">
    <property type="entry name" value="Epimerase"/>
    <property type="match status" value="1"/>
</dbReference>
<reference evidence="4 5" key="1">
    <citation type="submission" date="2024-01" db="EMBL/GenBank/DDBJ databases">
        <title>Complete genome of Cladobotryum mycophilum ATHUM6906.</title>
        <authorList>
            <person name="Christinaki A.C."/>
            <person name="Myridakis A.I."/>
            <person name="Kouvelis V.N."/>
        </authorList>
    </citation>
    <scope>NUCLEOTIDE SEQUENCE [LARGE SCALE GENOMIC DNA]</scope>
    <source>
        <strain evidence="4 5">ATHUM6906</strain>
    </source>
</reference>
<dbReference type="InterPro" id="IPR036291">
    <property type="entry name" value="NAD(P)-bd_dom_sf"/>
</dbReference>
<keyword evidence="5" id="KW-1185">Reference proteome</keyword>
<dbReference type="Proteomes" id="UP001338125">
    <property type="component" value="Unassembled WGS sequence"/>
</dbReference>
<dbReference type="PANTHER" id="PTHR10366:SF564">
    <property type="entry name" value="STEROL-4-ALPHA-CARBOXYLATE 3-DEHYDROGENASE, DECARBOXYLATING"/>
    <property type="match status" value="1"/>
</dbReference>
<evidence type="ECO:0000259" key="3">
    <source>
        <dbReference type="Pfam" id="PF01370"/>
    </source>
</evidence>
<evidence type="ECO:0000256" key="1">
    <source>
        <dbReference type="ARBA" id="ARBA00023002"/>
    </source>
</evidence>
<sequence length="340" mass="36748">MAGELVLLTGGTGMVGFRTLVLLVEAGYKVRAAVRNQEGFERILSLKPLAPYASQVESIIVPDITATGAYDEAVKGVKYILHIASPLASASPDNNWEKHVIQPAIKGTVGMLESAHKTSGIEKIVITASVLSITTNKAMADGAVVNEQVRFTATEGPFTNGFEAYNASKALALQATEKFIAEKKPSFTVVNIEPTFIFGRDDTVTEAKNIAKGTNGLIIGPLLGRPHPGPMPGSSVHVDDVASLHVWALDPAVKGNQDFLAAARPAKFVWEESFEVVKKHYAKEYAEGLFKFDSVPPLVTLASNIDSSKAENTFKFKFRSYEDQVVSVVDHYLELLGKEQ</sequence>
<accession>A0ABR0STC4</accession>
<dbReference type="InterPro" id="IPR001509">
    <property type="entry name" value="Epimerase_deHydtase"/>
</dbReference>
<name>A0ABR0STC4_9HYPO</name>
<protein>
    <submittedName>
        <fullName evidence="4">Ketoreductase CTB6</fullName>
    </submittedName>
</protein>
<gene>
    <name evidence="4" type="ORF">PT974_03815</name>
</gene>
<dbReference type="PANTHER" id="PTHR10366">
    <property type="entry name" value="NAD DEPENDENT EPIMERASE/DEHYDRATASE"/>
    <property type="match status" value="1"/>
</dbReference>
<dbReference type="InterPro" id="IPR050425">
    <property type="entry name" value="NAD(P)_dehydrat-like"/>
</dbReference>
<keyword evidence="1" id="KW-0560">Oxidoreductase</keyword>
<feature type="domain" description="NAD-dependent epimerase/dehydratase" evidence="3">
    <location>
        <begin position="6"/>
        <end position="254"/>
    </location>
</feature>
<proteinExistence type="inferred from homology"/>